<protein>
    <submittedName>
        <fullName evidence="4">Uncharacterized protein</fullName>
    </submittedName>
</protein>
<keyword evidence="1" id="KW-0175">Coiled coil</keyword>
<evidence type="ECO:0000256" key="2">
    <source>
        <dbReference type="SAM" id="Phobius"/>
    </source>
</evidence>
<keyword evidence="2" id="KW-1133">Transmembrane helix</keyword>
<dbReference type="Proteomes" id="UP001209412">
    <property type="component" value="Unassembled WGS sequence"/>
</dbReference>
<gene>
    <name evidence="4" type="ORF">NIE36_16120</name>
    <name evidence="3" type="ORF">OSB80_16160</name>
</gene>
<keyword evidence="5" id="KW-1185">Reference proteome</keyword>
<dbReference type="AlphaFoldDB" id="A0AAP5BDG3"/>
<feature type="transmembrane region" description="Helical" evidence="2">
    <location>
        <begin position="248"/>
        <end position="269"/>
    </location>
</feature>
<dbReference type="EMBL" id="JAMXWF010000011">
    <property type="protein sequence ID" value="MDQ6408716.1"/>
    <property type="molecule type" value="Genomic_DNA"/>
</dbReference>
<dbReference type="EMBL" id="JAPKHW010000011">
    <property type="protein sequence ID" value="MCX4146890.1"/>
    <property type="molecule type" value="Genomic_DNA"/>
</dbReference>
<comment type="caution">
    <text evidence="4">The sequence shown here is derived from an EMBL/GenBank/DDBJ whole genome shotgun (WGS) entry which is preliminary data.</text>
</comment>
<evidence type="ECO:0000313" key="6">
    <source>
        <dbReference type="Proteomes" id="UP001242288"/>
    </source>
</evidence>
<accession>A0AAP5BDG3</accession>
<feature type="coiled-coil region" evidence="1">
    <location>
        <begin position="185"/>
        <end position="212"/>
    </location>
</feature>
<reference evidence="4" key="1">
    <citation type="submission" date="2022-06" db="EMBL/GenBank/DDBJ databases">
        <title>PHB producers.</title>
        <authorList>
            <person name="Besaury L."/>
        </authorList>
    </citation>
    <scope>NUCLEOTIDE SEQUENCE</scope>
    <source>
        <strain evidence="4 5">SEWS6</strain>
    </source>
</reference>
<keyword evidence="2" id="KW-0472">Membrane</keyword>
<evidence type="ECO:0000313" key="3">
    <source>
        <dbReference type="EMBL" id="MCX4146890.1"/>
    </source>
</evidence>
<dbReference type="RefSeq" id="WP_266258444.1">
    <property type="nucleotide sequence ID" value="NZ_JAMXWF010000011.1"/>
</dbReference>
<organism evidence="4 6">
    <name type="scientific">Paraburkholderia madseniana</name>
    <dbReference type="NCBI Taxonomy" id="2599607"/>
    <lineage>
        <taxon>Bacteria</taxon>
        <taxon>Pseudomonadati</taxon>
        <taxon>Pseudomonadota</taxon>
        <taxon>Betaproteobacteria</taxon>
        <taxon>Burkholderiales</taxon>
        <taxon>Burkholderiaceae</taxon>
        <taxon>Paraburkholderia</taxon>
    </lineage>
</organism>
<evidence type="ECO:0000313" key="5">
    <source>
        <dbReference type="Proteomes" id="UP001209412"/>
    </source>
</evidence>
<dbReference type="Proteomes" id="UP001242288">
    <property type="component" value="Unassembled WGS sequence"/>
</dbReference>
<proteinExistence type="predicted"/>
<sequence length="375" mass="39523">MAARILPIFNRASVADDRGSDAGDSHASFSPMKRNLLQAAKVTLAGTATATSLYIAALSGLERGATLAERLACTAVPVVTVAGLHLLPALSRGQSFAVRGLVAVLCTAGLVVTLSSQISFFQLAQQHAGTRRAESVLDTARVPVAGTPGRSLTAIAHDQASARKTLALIDSHHCDGNCTSEHLRRTTLTATLEALAIEADEARRREAAEDRQVVLVDRTLRLRDAMRDDPVIVRLADLTGLGKTSVSLLLGLVYACVLDGIGVFGWYLVMPAYRRDGDAVTALVVATSSGVERKYVEADKAVDTDSGITSHSPLDEVDSQLMQLTRDVSEGKVHATVAGIRKYLGCSQATALKLRRGLQGPLAAASQSKGGGHVR</sequence>
<evidence type="ECO:0000313" key="4">
    <source>
        <dbReference type="EMBL" id="MDQ6408716.1"/>
    </source>
</evidence>
<evidence type="ECO:0000256" key="1">
    <source>
        <dbReference type="SAM" id="Coils"/>
    </source>
</evidence>
<name>A0AAP5BDG3_9BURK</name>
<keyword evidence="2" id="KW-0812">Transmembrane</keyword>